<dbReference type="OrthoDB" id="9809488at2"/>
<evidence type="ECO:0000256" key="4">
    <source>
        <dbReference type="SAM" id="SignalP"/>
    </source>
</evidence>
<reference evidence="7 8" key="1">
    <citation type="submission" date="2016-10" db="EMBL/GenBank/DDBJ databases">
        <authorList>
            <person name="de Groot N.N."/>
        </authorList>
    </citation>
    <scope>NUCLEOTIDE SEQUENCE [LARGE SCALE GENOMIC DNA]</scope>
    <source>
        <strain evidence="7 8">KHGC13</strain>
    </source>
</reference>
<dbReference type="CDD" id="cd12797">
    <property type="entry name" value="M23_peptidase"/>
    <property type="match status" value="1"/>
</dbReference>
<feature type="coiled-coil region" evidence="2">
    <location>
        <begin position="40"/>
        <end position="113"/>
    </location>
</feature>
<keyword evidence="7" id="KW-0378">Hydrolase</keyword>
<dbReference type="InterPro" id="IPR050570">
    <property type="entry name" value="Cell_wall_metabolism_enzyme"/>
</dbReference>
<feature type="region of interest" description="Disordered" evidence="3">
    <location>
        <begin position="162"/>
        <end position="191"/>
    </location>
</feature>
<gene>
    <name evidence="7" type="ORF">SAMN05216508_10636</name>
</gene>
<proteinExistence type="predicted"/>
<keyword evidence="8" id="KW-1185">Reference proteome</keyword>
<evidence type="ECO:0000259" key="6">
    <source>
        <dbReference type="Pfam" id="PF24568"/>
    </source>
</evidence>
<dbReference type="GO" id="GO:0004222">
    <property type="term" value="F:metalloendopeptidase activity"/>
    <property type="evidence" value="ECO:0007669"/>
    <property type="project" value="TreeGrafter"/>
</dbReference>
<dbReference type="STRING" id="155865.SAMN05216515_10736"/>
<keyword evidence="1 4" id="KW-0732">Signal</keyword>
<keyword evidence="2" id="KW-0175">Coiled coil</keyword>
<dbReference type="Proteomes" id="UP000198817">
    <property type="component" value="Unassembled WGS sequence"/>
</dbReference>
<feature type="domain" description="Peptidoglycan hydrolase PcsB coiled-coil" evidence="6">
    <location>
        <begin position="94"/>
        <end position="161"/>
    </location>
</feature>
<evidence type="ECO:0000313" key="8">
    <source>
        <dbReference type="Proteomes" id="UP000198817"/>
    </source>
</evidence>
<organism evidence="7 8">
    <name type="scientific">Eubacterium pyruvativorans</name>
    <dbReference type="NCBI Taxonomy" id="155865"/>
    <lineage>
        <taxon>Bacteria</taxon>
        <taxon>Bacillati</taxon>
        <taxon>Bacillota</taxon>
        <taxon>Clostridia</taxon>
        <taxon>Eubacteriales</taxon>
        <taxon>Eubacteriaceae</taxon>
        <taxon>Eubacterium</taxon>
    </lineage>
</organism>
<dbReference type="AlphaFoldDB" id="A0A1I7GDX7"/>
<dbReference type="PANTHER" id="PTHR21666:SF270">
    <property type="entry name" value="MUREIN HYDROLASE ACTIVATOR ENVC"/>
    <property type="match status" value="1"/>
</dbReference>
<evidence type="ECO:0000259" key="5">
    <source>
        <dbReference type="Pfam" id="PF01551"/>
    </source>
</evidence>
<feature type="chain" id="PRO_5011688428" evidence="4">
    <location>
        <begin position="30"/>
        <end position="361"/>
    </location>
</feature>
<dbReference type="Pfam" id="PF01551">
    <property type="entry name" value="Peptidase_M23"/>
    <property type="match status" value="1"/>
</dbReference>
<dbReference type="RefSeq" id="WP_090470683.1">
    <property type="nucleotide sequence ID" value="NZ_FOWF01000007.1"/>
</dbReference>
<accession>A0A1I7GDX7</accession>
<dbReference type="InterPro" id="IPR016047">
    <property type="entry name" value="M23ase_b-sheet_dom"/>
</dbReference>
<dbReference type="Pfam" id="PF24568">
    <property type="entry name" value="CC_PcsB"/>
    <property type="match status" value="1"/>
</dbReference>
<feature type="compositionally biased region" description="Basic and acidic residues" evidence="3">
    <location>
        <begin position="162"/>
        <end position="175"/>
    </location>
</feature>
<dbReference type="InterPro" id="IPR011055">
    <property type="entry name" value="Dup_hybrid_motif"/>
</dbReference>
<dbReference type="PANTHER" id="PTHR21666">
    <property type="entry name" value="PEPTIDASE-RELATED"/>
    <property type="match status" value="1"/>
</dbReference>
<dbReference type="Gene3D" id="2.70.70.10">
    <property type="entry name" value="Glucose Permease (Domain IIA)"/>
    <property type="match status" value="1"/>
</dbReference>
<dbReference type="EMBL" id="FPBT01000006">
    <property type="protein sequence ID" value="SFU46466.1"/>
    <property type="molecule type" value="Genomic_DNA"/>
</dbReference>
<feature type="signal peptide" evidence="4">
    <location>
        <begin position="1"/>
        <end position="29"/>
    </location>
</feature>
<evidence type="ECO:0000256" key="3">
    <source>
        <dbReference type="SAM" id="MobiDB-lite"/>
    </source>
</evidence>
<protein>
    <submittedName>
        <fullName evidence="7">Septal ring factor EnvC, activator of murein hydrolases AmiA and AmiB</fullName>
    </submittedName>
</protein>
<dbReference type="SUPFAM" id="SSF51261">
    <property type="entry name" value="Duplicated hybrid motif"/>
    <property type="match status" value="1"/>
</dbReference>
<sequence length="361" mass="39951">MTGKFNRKLIASVLIAALCVTFFPVMGYAKTSEKAAKQKLDTVTKQKQKVYNQMKDLQDKIKTQKKTIRKLDKQVEKKDRKLRATAVELNAARADLEKQRNNLSARVRAMYKNGTVGYIEIILGSRSVSELVTNVEMVQDIYRNDQTVLNEIKEKKKQIQERESDLKKQKEELTKKQSQLESSKATLTESKNELNRQYKQLKKEEDALRAKIDAIEAAKSVTDANGKKVSLPSSYKGGRFMWPVASTVITAPFGQKRSYESHPGIDISVATGTPVHAAAAGTITIAGWNGGYGYCVAISHGSGLTTIYGHNSQVKVKVGQHVSKGQLIALSGSTGMSTGPHCHFEVRRNGTAVNPMNYVGR</sequence>
<dbReference type="InterPro" id="IPR057309">
    <property type="entry name" value="PcsB_CC"/>
</dbReference>
<evidence type="ECO:0000313" key="7">
    <source>
        <dbReference type="EMBL" id="SFU46466.1"/>
    </source>
</evidence>
<feature type="domain" description="M23ase beta-sheet core" evidence="5">
    <location>
        <begin position="261"/>
        <end position="355"/>
    </location>
</feature>
<evidence type="ECO:0000256" key="2">
    <source>
        <dbReference type="SAM" id="Coils"/>
    </source>
</evidence>
<evidence type="ECO:0000256" key="1">
    <source>
        <dbReference type="ARBA" id="ARBA00022729"/>
    </source>
</evidence>
<name>A0A1I7GDX7_9FIRM</name>
<dbReference type="Gene3D" id="6.10.250.3150">
    <property type="match status" value="1"/>
</dbReference>